<reference evidence="3 4" key="2">
    <citation type="journal article" date="2022" name="Arch. Microbiol.">
        <title>Rhodococcus pseudokoreensis sp. nov. isolated from the rhizosphere of young M26 apple rootstocks.</title>
        <authorList>
            <person name="Kampfer P."/>
            <person name="Glaeser S.P."/>
            <person name="Blom J."/>
            <person name="Wolf J."/>
            <person name="Benning S."/>
            <person name="Schloter M."/>
            <person name="Neumann-Schaal M."/>
        </authorList>
    </citation>
    <scope>NUCLEOTIDE SEQUENCE [LARGE SCALE GENOMIC DNA]</scope>
    <source>
        <strain evidence="3 4">R79</strain>
    </source>
</reference>
<dbReference type="InterPro" id="IPR050709">
    <property type="entry name" value="Biotin_Carboxyl_Carrier/Decarb"/>
</dbReference>
<dbReference type="InterPro" id="IPR000089">
    <property type="entry name" value="Biotin_lipoyl"/>
</dbReference>
<evidence type="ECO:0000259" key="2">
    <source>
        <dbReference type="PROSITE" id="PS50968"/>
    </source>
</evidence>
<protein>
    <submittedName>
        <fullName evidence="3">Biotin/lipoyl-binding carrier protein</fullName>
    </submittedName>
</protein>
<keyword evidence="4" id="KW-1185">Reference proteome</keyword>
<name>A0A974WDW7_9NOCA</name>
<evidence type="ECO:0000256" key="1">
    <source>
        <dbReference type="ARBA" id="ARBA00023267"/>
    </source>
</evidence>
<dbReference type="PROSITE" id="PS50968">
    <property type="entry name" value="BIOTINYL_LIPOYL"/>
    <property type="match status" value="1"/>
</dbReference>
<dbReference type="Gene3D" id="2.40.50.100">
    <property type="match status" value="1"/>
</dbReference>
<gene>
    <name evidence="3" type="ORF">JWS13_24195</name>
</gene>
<dbReference type="NCBIfam" id="NF004547">
    <property type="entry name" value="PRK05889.1"/>
    <property type="match status" value="1"/>
</dbReference>
<proteinExistence type="predicted"/>
<dbReference type="PANTHER" id="PTHR45266:SF3">
    <property type="entry name" value="OXALOACETATE DECARBOXYLASE ALPHA CHAIN"/>
    <property type="match status" value="1"/>
</dbReference>
<dbReference type="CDD" id="cd06850">
    <property type="entry name" value="biotinyl_domain"/>
    <property type="match status" value="1"/>
</dbReference>
<dbReference type="InterPro" id="IPR011053">
    <property type="entry name" value="Single_hybrid_motif"/>
</dbReference>
<dbReference type="Proteomes" id="UP000662986">
    <property type="component" value="Chromosome"/>
</dbReference>
<keyword evidence="1" id="KW-0092">Biotin</keyword>
<evidence type="ECO:0000313" key="4">
    <source>
        <dbReference type="Proteomes" id="UP000662986"/>
    </source>
</evidence>
<organism evidence="3 4">
    <name type="scientific">Rhodococcus pseudokoreensis</name>
    <dbReference type="NCBI Taxonomy" id="2811421"/>
    <lineage>
        <taxon>Bacteria</taxon>
        <taxon>Bacillati</taxon>
        <taxon>Actinomycetota</taxon>
        <taxon>Actinomycetes</taxon>
        <taxon>Mycobacteriales</taxon>
        <taxon>Nocardiaceae</taxon>
        <taxon>Rhodococcus</taxon>
    </lineage>
</organism>
<dbReference type="Pfam" id="PF00364">
    <property type="entry name" value="Biotin_lipoyl"/>
    <property type="match status" value="1"/>
</dbReference>
<sequence>MSASVWKIEMAVGDSVAAGDCIMILESMKMEIPVEAEGPGIIESLSVAEGDAIEAGQLLVEIAESQVG</sequence>
<dbReference type="PANTHER" id="PTHR45266">
    <property type="entry name" value="OXALOACETATE DECARBOXYLASE ALPHA CHAIN"/>
    <property type="match status" value="1"/>
</dbReference>
<accession>A0A974WDW7</accession>
<dbReference type="EMBL" id="CP070619">
    <property type="protein sequence ID" value="QSE95527.1"/>
    <property type="molecule type" value="Genomic_DNA"/>
</dbReference>
<dbReference type="SUPFAM" id="SSF51230">
    <property type="entry name" value="Single hybrid motif"/>
    <property type="match status" value="1"/>
</dbReference>
<evidence type="ECO:0000313" key="3">
    <source>
        <dbReference type="EMBL" id="QSE95527.1"/>
    </source>
</evidence>
<reference evidence="3 4" key="1">
    <citation type="journal article" date="2021" name="Microbiol. Resour. Announc.">
        <title>Complete Genome Sequences of Two Rhodococcus sp. Strains with Large and Linear Chromosomes, Isolated from Apple Rhizosphere.</title>
        <authorList>
            <person name="Benning S."/>
            <person name="Brugnone N."/>
            <person name="Siani R."/>
            <person name="Kublik S."/>
            <person name="Schloter M."/>
            <person name="Rad V."/>
        </authorList>
    </citation>
    <scope>NUCLEOTIDE SEQUENCE [LARGE SCALE GENOMIC DNA]</scope>
    <source>
        <strain evidence="3 4">R79</strain>
    </source>
</reference>
<feature type="domain" description="Lipoyl-binding" evidence="2">
    <location>
        <begin position="1"/>
        <end position="63"/>
    </location>
</feature>